<proteinExistence type="inferred from homology"/>
<organism evidence="6 7">
    <name type="scientific">Actinotalea lenta</name>
    <dbReference type="NCBI Taxonomy" id="3064654"/>
    <lineage>
        <taxon>Bacteria</taxon>
        <taxon>Bacillati</taxon>
        <taxon>Actinomycetota</taxon>
        <taxon>Actinomycetes</taxon>
        <taxon>Micrococcales</taxon>
        <taxon>Cellulomonadaceae</taxon>
        <taxon>Actinotalea</taxon>
    </lineage>
</organism>
<evidence type="ECO:0000256" key="2">
    <source>
        <dbReference type="ARBA" id="ARBA00007639"/>
    </source>
</evidence>
<comment type="subcellular location">
    <subcellularLocation>
        <location evidence="1">Cell envelope</location>
    </subcellularLocation>
</comment>
<dbReference type="SUPFAM" id="SSF53822">
    <property type="entry name" value="Periplasmic binding protein-like I"/>
    <property type="match status" value="1"/>
</dbReference>
<keyword evidence="7" id="KW-1185">Reference proteome</keyword>
<dbReference type="PANTHER" id="PTHR46847">
    <property type="entry name" value="D-ALLOSE-BINDING PERIPLASMIC PROTEIN-RELATED"/>
    <property type="match status" value="1"/>
</dbReference>
<dbReference type="InterPro" id="IPR028082">
    <property type="entry name" value="Peripla_BP_I"/>
</dbReference>
<dbReference type="Proteomes" id="UP001232536">
    <property type="component" value="Unassembled WGS sequence"/>
</dbReference>
<comment type="similarity">
    <text evidence="2">Belongs to the bacterial solute-binding protein 2 family.</text>
</comment>
<dbReference type="EMBL" id="JAUQYP010000002">
    <property type="protein sequence ID" value="MDO8108628.1"/>
    <property type="molecule type" value="Genomic_DNA"/>
</dbReference>
<evidence type="ECO:0000256" key="4">
    <source>
        <dbReference type="SAM" id="SignalP"/>
    </source>
</evidence>
<dbReference type="PROSITE" id="PS51257">
    <property type="entry name" value="PROKAR_LIPOPROTEIN"/>
    <property type="match status" value="1"/>
</dbReference>
<gene>
    <name evidence="6" type="ORF">Q6348_15625</name>
</gene>
<feature type="domain" description="Periplasmic binding protein" evidence="5">
    <location>
        <begin position="86"/>
        <end position="341"/>
    </location>
</feature>
<feature type="signal peptide" evidence="4">
    <location>
        <begin position="1"/>
        <end position="20"/>
    </location>
</feature>
<accession>A0ABT9DF87</accession>
<sequence length="385" mass="40019">MRNHKVVSVALGALLCVVLAACGTTTGDSASDSGGGSDPLAGLDASSLVPEQVVAKGPYNETSATPDDVALTSDDEARIRDAQIKVGIVMQTMDIEWSTEQVRGITDQVAQLGGAVVGTCNGSWAVDKQTACIDDMITKAPDAIISIPVDDVGMAPAYARVAAAGIKLIFIDNIAKGLEFPTQYQGLVTADNRGNGEAAAQALAEYLPEGATAGVLDYGVDFETTKERTRGFQEWMAANRPDVTVKVAEFQDPAKAGDIAANFLTANPDVAGMFTVWEVPAMGIITALRGQGKTMPITVVNLASDIALDMASGGMVKMIGAQRPYDEGVAEANMAARAVVGIDNPAFLAFPATPVIQNNLLTAWKSVYKSDAPSEIVDACAGSCK</sequence>
<evidence type="ECO:0000313" key="7">
    <source>
        <dbReference type="Proteomes" id="UP001232536"/>
    </source>
</evidence>
<dbReference type="InterPro" id="IPR025997">
    <property type="entry name" value="SBP_2_dom"/>
</dbReference>
<protein>
    <submittedName>
        <fullName evidence="6">Substrate-binding domain-containing protein</fullName>
    </submittedName>
</protein>
<reference evidence="6 7" key="1">
    <citation type="submission" date="2023-07" db="EMBL/GenBank/DDBJ databases">
        <title>Description of novel actinomycetes strains, isolated from tidal flat sediment.</title>
        <authorList>
            <person name="Lu C."/>
        </authorList>
    </citation>
    <scope>NUCLEOTIDE SEQUENCE [LARGE SCALE GENOMIC DNA]</scope>
    <source>
        <strain evidence="6 7">SYSU T00b441</strain>
    </source>
</reference>
<keyword evidence="3 4" id="KW-0732">Signal</keyword>
<dbReference type="PANTHER" id="PTHR46847:SF1">
    <property type="entry name" value="D-ALLOSE-BINDING PERIPLASMIC PROTEIN-RELATED"/>
    <property type="match status" value="1"/>
</dbReference>
<dbReference type="Gene3D" id="3.40.50.2300">
    <property type="match status" value="2"/>
</dbReference>
<dbReference type="Pfam" id="PF13407">
    <property type="entry name" value="Peripla_BP_4"/>
    <property type="match status" value="1"/>
</dbReference>
<evidence type="ECO:0000256" key="1">
    <source>
        <dbReference type="ARBA" id="ARBA00004196"/>
    </source>
</evidence>
<evidence type="ECO:0000313" key="6">
    <source>
        <dbReference type="EMBL" id="MDO8108628.1"/>
    </source>
</evidence>
<evidence type="ECO:0000259" key="5">
    <source>
        <dbReference type="Pfam" id="PF13407"/>
    </source>
</evidence>
<dbReference type="RefSeq" id="WP_304602319.1">
    <property type="nucleotide sequence ID" value="NZ_JAUQYP010000002.1"/>
</dbReference>
<name>A0ABT9DF87_9CELL</name>
<feature type="chain" id="PRO_5047453529" evidence="4">
    <location>
        <begin position="21"/>
        <end position="385"/>
    </location>
</feature>
<comment type="caution">
    <text evidence="6">The sequence shown here is derived from an EMBL/GenBank/DDBJ whole genome shotgun (WGS) entry which is preliminary data.</text>
</comment>
<evidence type="ECO:0000256" key="3">
    <source>
        <dbReference type="ARBA" id="ARBA00022729"/>
    </source>
</evidence>